<dbReference type="PANTHER" id="PTHR21212:SF0">
    <property type="entry name" value="SEIPIN"/>
    <property type="match status" value="1"/>
</dbReference>
<feature type="transmembrane region" description="Helical" evidence="7">
    <location>
        <begin position="236"/>
        <end position="269"/>
    </location>
</feature>
<dbReference type="STRING" id="70448.A0A090N2W5"/>
<comment type="subcellular location">
    <subcellularLocation>
        <location evidence="1">Endoplasmic reticulum membrane</location>
        <topology evidence="1">Multi-pass membrane protein</topology>
    </subcellularLocation>
</comment>
<evidence type="ECO:0000256" key="6">
    <source>
        <dbReference type="ARBA" id="ARBA00023136"/>
    </source>
</evidence>
<protein>
    <submittedName>
        <fullName evidence="8">Adipose-regulatory protein, Seipin</fullName>
    </submittedName>
</protein>
<dbReference type="InterPro" id="IPR009617">
    <property type="entry name" value="Seipin"/>
</dbReference>
<dbReference type="Proteomes" id="UP000009170">
    <property type="component" value="Unassembled WGS sequence"/>
</dbReference>
<keyword evidence="3" id="KW-0256">Endoplasmic reticulum</keyword>
<evidence type="ECO:0000313" key="8">
    <source>
        <dbReference type="EMBL" id="CEF97078.1"/>
    </source>
</evidence>
<feature type="transmembrane region" description="Helical" evidence="7">
    <location>
        <begin position="33"/>
        <end position="55"/>
    </location>
</feature>
<evidence type="ECO:0000256" key="7">
    <source>
        <dbReference type="SAM" id="Phobius"/>
    </source>
</evidence>
<sequence>MGANGESGGTTVLDDDFAEFSARVRGAWKRSATFTLSAVVTSLVMLMVSTMAVGVTRYVVVPRGPASLTTDLAFDYTTTAPTARASFAAVKFANVEPGEGARILSPKQTFDVEVELVVPESEHNANVGMFQVNAKLLTSTGQKLLERSRPGMVTYTSREVRWLKMLTRAPLHAMGMIDERQSVRVAVIENYKEDAASPFTSIEVTMKPHAGSEKLPQIYEARATIHLSMSRFASALYFYPIASSLILIGALWSSSSAVALVCLLFYVLIKGSNMDETKTQPPVTLNQKSKHAGAIADAIDSMDSTLSAHAPEQVNATSILDHGLRHRGNPNGSTS</sequence>
<reference evidence="9" key="1">
    <citation type="journal article" date="2006" name="Proc. Natl. Acad. Sci. U.S.A.">
        <title>Genome analysis of the smallest free-living eukaryote Ostreococcus tauri unveils many unique features.</title>
        <authorList>
            <person name="Derelle E."/>
            <person name="Ferraz C."/>
            <person name="Rombauts S."/>
            <person name="Rouze P."/>
            <person name="Worden A.Z."/>
            <person name="Robbens S."/>
            <person name="Partensky F."/>
            <person name="Degroeve S."/>
            <person name="Echeynie S."/>
            <person name="Cooke R."/>
            <person name="Saeys Y."/>
            <person name="Wuyts J."/>
            <person name="Jabbari K."/>
            <person name="Bowler C."/>
            <person name="Panaud O."/>
            <person name="Piegu B."/>
            <person name="Ball S.G."/>
            <person name="Ral J.-P."/>
            <person name="Bouget F.-Y."/>
            <person name="Piganeau G."/>
            <person name="De Baets B."/>
            <person name="Picard A."/>
            <person name="Delseny M."/>
            <person name="Demaille J."/>
            <person name="Van de Peer Y."/>
            <person name="Moreau H."/>
        </authorList>
    </citation>
    <scope>NUCLEOTIDE SEQUENCE [LARGE SCALE GENOMIC DNA]</scope>
    <source>
        <strain evidence="9">OTTH 0595 / CCAP 157/2 / RCC745</strain>
    </source>
</reference>
<evidence type="ECO:0000256" key="4">
    <source>
        <dbReference type="ARBA" id="ARBA00022989"/>
    </source>
</evidence>
<organism evidence="8 9">
    <name type="scientific">Ostreococcus tauri</name>
    <name type="common">Marine green alga</name>
    <dbReference type="NCBI Taxonomy" id="70448"/>
    <lineage>
        <taxon>Eukaryota</taxon>
        <taxon>Viridiplantae</taxon>
        <taxon>Chlorophyta</taxon>
        <taxon>Mamiellophyceae</taxon>
        <taxon>Mamiellales</taxon>
        <taxon>Bathycoccaceae</taxon>
        <taxon>Ostreococcus</taxon>
    </lineage>
</organism>
<accession>A0A090N2W5</accession>
<gene>
    <name evidence="8" type="ORF">OT_ostta03g01950</name>
</gene>
<reference evidence="8 9" key="2">
    <citation type="journal article" date="2014" name="BMC Genomics">
        <title>An improved genome of the model marine alga Ostreococcus tauri unfolds by assessing Illumina de novo assemblies.</title>
        <authorList>
            <person name="Blanc-Mathieu R."/>
            <person name="Verhelst B."/>
            <person name="Derelle E."/>
            <person name="Rombauts S."/>
            <person name="Bouget F.Y."/>
            <person name="Carre I."/>
            <person name="Chateau A."/>
            <person name="Eyre-Walker A."/>
            <person name="Grimsley N."/>
            <person name="Moreau H."/>
            <person name="Piegu B."/>
            <person name="Rivals E."/>
            <person name="Schackwitz W."/>
            <person name="Van de Peer Y."/>
            <person name="Piganeau G."/>
        </authorList>
    </citation>
    <scope>NUCLEOTIDE SEQUENCE [LARGE SCALE GENOMIC DNA]</scope>
    <source>
        <strain evidence="9">OTTH 0595 / CCAP 157/2 / RCC745</strain>
    </source>
</reference>
<dbReference type="CDD" id="cd23995">
    <property type="entry name" value="Seipin_BSCL2_like"/>
    <property type="match status" value="1"/>
</dbReference>
<dbReference type="Pfam" id="PF06775">
    <property type="entry name" value="Seipin"/>
    <property type="match status" value="1"/>
</dbReference>
<keyword evidence="4 7" id="KW-1133">Transmembrane helix</keyword>
<dbReference type="KEGG" id="ota:OT_ostta03g01950"/>
<dbReference type="GeneID" id="9833747"/>
<proteinExistence type="predicted"/>
<evidence type="ECO:0000256" key="2">
    <source>
        <dbReference type="ARBA" id="ARBA00022692"/>
    </source>
</evidence>
<dbReference type="GO" id="GO:0006629">
    <property type="term" value="P:lipid metabolic process"/>
    <property type="evidence" value="ECO:0007669"/>
    <property type="project" value="UniProtKB-KW"/>
</dbReference>
<dbReference type="InParanoid" id="A0A090N2W5"/>
<evidence type="ECO:0000256" key="5">
    <source>
        <dbReference type="ARBA" id="ARBA00023098"/>
    </source>
</evidence>
<dbReference type="EMBL" id="CAID01000003">
    <property type="protein sequence ID" value="CEF97078.1"/>
    <property type="molecule type" value="Genomic_DNA"/>
</dbReference>
<dbReference type="RefSeq" id="XP_022838473.1">
    <property type="nucleotide sequence ID" value="XM_022984740.1"/>
</dbReference>
<comment type="caution">
    <text evidence="8">The sequence shown here is derived from an EMBL/GenBank/DDBJ whole genome shotgun (WGS) entry which is preliminary data.</text>
</comment>
<keyword evidence="2 7" id="KW-0812">Transmembrane</keyword>
<evidence type="ECO:0000256" key="3">
    <source>
        <dbReference type="ARBA" id="ARBA00022824"/>
    </source>
</evidence>
<dbReference type="OrthoDB" id="3990054at2759"/>
<dbReference type="AlphaFoldDB" id="A0A090N2W5"/>
<name>A0A090N2W5_OSTTA</name>
<dbReference type="GO" id="GO:0005789">
    <property type="term" value="C:endoplasmic reticulum membrane"/>
    <property type="evidence" value="ECO:0007669"/>
    <property type="project" value="UniProtKB-SubCell"/>
</dbReference>
<dbReference type="PANTHER" id="PTHR21212">
    <property type="entry name" value="BERNARDINELLI-SEIP CONGENITAL LIPODYSTROPHY 2 HOMOLOG BSCL2 PROTEIN"/>
    <property type="match status" value="1"/>
</dbReference>
<evidence type="ECO:0000313" key="9">
    <source>
        <dbReference type="Proteomes" id="UP000009170"/>
    </source>
</evidence>
<dbReference type="GO" id="GO:0140042">
    <property type="term" value="P:lipid droplet formation"/>
    <property type="evidence" value="ECO:0007669"/>
    <property type="project" value="UniProtKB-ARBA"/>
</dbReference>
<keyword evidence="6 7" id="KW-0472">Membrane</keyword>
<evidence type="ECO:0000256" key="1">
    <source>
        <dbReference type="ARBA" id="ARBA00004477"/>
    </source>
</evidence>
<keyword evidence="9" id="KW-1185">Reference proteome</keyword>
<keyword evidence="5" id="KW-0443">Lipid metabolism</keyword>